<evidence type="ECO:0000313" key="7">
    <source>
        <dbReference type="Proteomes" id="UP001148125"/>
    </source>
</evidence>
<dbReference type="InterPro" id="IPR001650">
    <property type="entry name" value="Helicase_C-like"/>
</dbReference>
<dbReference type="InterPro" id="IPR006935">
    <property type="entry name" value="Helicase/UvrB_N"/>
</dbReference>
<dbReference type="SMART" id="SM00490">
    <property type="entry name" value="HELICc"/>
    <property type="match status" value="1"/>
</dbReference>
<dbReference type="PANTHER" id="PTHR30580:SF1">
    <property type="entry name" value="COMF OPERON PROTEIN 1"/>
    <property type="match status" value="1"/>
</dbReference>
<evidence type="ECO:0000313" key="6">
    <source>
        <dbReference type="EMBL" id="MDE5414037.1"/>
    </source>
</evidence>
<name>A0ABT5VF00_9BACI</name>
<sequence>MSQCTPLIRWTGPAPKYQVTEPVLAWKGALSNEQEAASKQLVKAIKERTSFLIWAVCGSGKTEMLFEGIAHALTEGKNVLIAAPRTDVVVELTPRIKAAFPTASIISLYGGSEDRGKPAQLVISTTHQLLRYRNYFDVIVVDEVDTFPYSYDKSLQFAVKKAQKDDGVTVFLTATPSTELIKIPHIKVPKRYHGHPLPVPQFEWCGHWKKKVDKKSLPKNVQSWLIDRAEKNKQVFLFVPTIEVGEQLVPILKELGIVCDSVHAEDAQRHEKVAQFRRGEIQLLITTTILERGVTVPNIDVAVLGAEEAIFTESALVQISGRVGRHKDFPGGDITFFHYGKATAMVEAKRHIVQMNKEAGFEG</sequence>
<keyword evidence="6" id="KW-0378">Hydrolase</keyword>
<dbReference type="Pfam" id="PF00271">
    <property type="entry name" value="Helicase_C"/>
    <property type="match status" value="1"/>
</dbReference>
<reference evidence="6" key="1">
    <citation type="submission" date="2024-05" db="EMBL/GenBank/DDBJ databases">
        <title>Alkalihalobacillus sp. strain MEB203 novel alkaliphilic bacterium from Lonar Lake, India.</title>
        <authorList>
            <person name="Joshi A."/>
            <person name="Thite S."/>
            <person name="Mengade P."/>
        </authorList>
    </citation>
    <scope>NUCLEOTIDE SEQUENCE</scope>
    <source>
        <strain evidence="6">MEB 203</strain>
    </source>
</reference>
<protein>
    <submittedName>
        <fullName evidence="6">DEAD/DEAH box helicase family protein</fullName>
    </submittedName>
</protein>
<dbReference type="RefSeq" id="WP_275118653.1">
    <property type="nucleotide sequence ID" value="NZ_JAOTPO010000007.1"/>
</dbReference>
<dbReference type="SMART" id="SM00487">
    <property type="entry name" value="DEXDc"/>
    <property type="match status" value="1"/>
</dbReference>
<keyword evidence="6" id="KW-0347">Helicase</keyword>
<gene>
    <name evidence="6" type="ORF">N7Z68_11660</name>
</gene>
<dbReference type="InterPro" id="IPR027417">
    <property type="entry name" value="P-loop_NTPase"/>
</dbReference>
<organism evidence="6 7">
    <name type="scientific">Alkalihalobacterium chitinilyticum</name>
    <dbReference type="NCBI Taxonomy" id="2980103"/>
    <lineage>
        <taxon>Bacteria</taxon>
        <taxon>Bacillati</taxon>
        <taxon>Bacillota</taxon>
        <taxon>Bacilli</taxon>
        <taxon>Bacillales</taxon>
        <taxon>Bacillaceae</taxon>
        <taxon>Alkalihalobacterium</taxon>
    </lineage>
</organism>
<feature type="domain" description="Helicase C-terminal" evidence="5">
    <location>
        <begin position="220"/>
        <end position="363"/>
    </location>
</feature>
<keyword evidence="1" id="KW-0547">Nucleotide-binding</keyword>
<accession>A0ABT5VF00</accession>
<dbReference type="GO" id="GO:0004386">
    <property type="term" value="F:helicase activity"/>
    <property type="evidence" value="ECO:0007669"/>
    <property type="project" value="UniProtKB-KW"/>
</dbReference>
<evidence type="ECO:0000259" key="4">
    <source>
        <dbReference type="PROSITE" id="PS51192"/>
    </source>
</evidence>
<dbReference type="PROSITE" id="PS51194">
    <property type="entry name" value="HELICASE_CTER"/>
    <property type="match status" value="1"/>
</dbReference>
<dbReference type="SUPFAM" id="SSF52540">
    <property type="entry name" value="P-loop containing nucleoside triphosphate hydrolases"/>
    <property type="match status" value="1"/>
</dbReference>
<evidence type="ECO:0000256" key="1">
    <source>
        <dbReference type="ARBA" id="ARBA00022741"/>
    </source>
</evidence>
<dbReference type="Gene3D" id="3.40.50.300">
    <property type="entry name" value="P-loop containing nucleotide triphosphate hydrolases"/>
    <property type="match status" value="2"/>
</dbReference>
<evidence type="ECO:0000256" key="2">
    <source>
        <dbReference type="ARBA" id="ARBA00022840"/>
    </source>
</evidence>
<dbReference type="Pfam" id="PF04851">
    <property type="entry name" value="ResIII"/>
    <property type="match status" value="1"/>
</dbReference>
<dbReference type="PROSITE" id="PS51192">
    <property type="entry name" value="HELICASE_ATP_BIND_1"/>
    <property type="match status" value="1"/>
</dbReference>
<feature type="domain" description="Helicase ATP-binding" evidence="4">
    <location>
        <begin position="42"/>
        <end position="194"/>
    </location>
</feature>
<dbReference type="InterPro" id="IPR014001">
    <property type="entry name" value="Helicase_ATP-bd"/>
</dbReference>
<evidence type="ECO:0000256" key="3">
    <source>
        <dbReference type="ARBA" id="ARBA00023125"/>
    </source>
</evidence>
<keyword evidence="2" id="KW-0067">ATP-binding</keyword>
<comment type="caution">
    <text evidence="6">The sequence shown here is derived from an EMBL/GenBank/DDBJ whole genome shotgun (WGS) entry which is preliminary data.</text>
</comment>
<evidence type="ECO:0000259" key="5">
    <source>
        <dbReference type="PROSITE" id="PS51194"/>
    </source>
</evidence>
<keyword evidence="7" id="KW-1185">Reference proteome</keyword>
<dbReference type="PANTHER" id="PTHR30580">
    <property type="entry name" value="PRIMOSOMAL PROTEIN N"/>
    <property type="match status" value="1"/>
</dbReference>
<keyword evidence="3" id="KW-0238">DNA-binding</keyword>
<dbReference type="Proteomes" id="UP001148125">
    <property type="component" value="Unassembled WGS sequence"/>
</dbReference>
<dbReference type="CDD" id="cd18785">
    <property type="entry name" value="SF2_C"/>
    <property type="match status" value="1"/>
</dbReference>
<dbReference type="EMBL" id="JAOTPO010000007">
    <property type="protein sequence ID" value="MDE5414037.1"/>
    <property type="molecule type" value="Genomic_DNA"/>
</dbReference>
<proteinExistence type="predicted"/>